<protein>
    <recommendedName>
        <fullName evidence="1">non-specific serine/threonine protein kinase</fullName>
        <ecNumber evidence="1">2.7.11.1</ecNumber>
    </recommendedName>
</protein>
<gene>
    <name evidence="10" type="ORF">PA7_22030</name>
</gene>
<dbReference type="PROSITE" id="PS00107">
    <property type="entry name" value="PROTEIN_KINASE_ATP"/>
    <property type="match status" value="1"/>
</dbReference>
<name>A0A511D0S1_9PSEU</name>
<dbReference type="SUPFAM" id="SSF56112">
    <property type="entry name" value="Protein kinase-like (PK-like)"/>
    <property type="match status" value="1"/>
</dbReference>
<dbReference type="GO" id="GO:0005524">
    <property type="term" value="F:ATP binding"/>
    <property type="evidence" value="ECO:0007669"/>
    <property type="project" value="UniProtKB-UniRule"/>
</dbReference>
<dbReference type="Gene3D" id="1.10.510.10">
    <property type="entry name" value="Transferase(Phosphotransferase) domain 1"/>
    <property type="match status" value="1"/>
</dbReference>
<proteinExistence type="predicted"/>
<dbReference type="InterPro" id="IPR011009">
    <property type="entry name" value="Kinase-like_dom_sf"/>
</dbReference>
<keyword evidence="2" id="KW-0723">Serine/threonine-protein kinase</keyword>
<dbReference type="PROSITE" id="PS50011">
    <property type="entry name" value="PROTEIN_KINASE_DOM"/>
    <property type="match status" value="1"/>
</dbReference>
<reference evidence="10 11" key="1">
    <citation type="submission" date="2019-07" db="EMBL/GenBank/DDBJ databases">
        <title>Whole genome shotgun sequence of Pseudonocardia asaccharolytica NBRC 16224.</title>
        <authorList>
            <person name="Hosoyama A."/>
            <person name="Uohara A."/>
            <person name="Ohji S."/>
            <person name="Ichikawa N."/>
        </authorList>
    </citation>
    <scope>NUCLEOTIDE SEQUENCE [LARGE SCALE GENOMIC DNA]</scope>
    <source>
        <strain evidence="10 11">NBRC 16224</strain>
    </source>
</reference>
<feature type="compositionally biased region" description="Low complexity" evidence="8">
    <location>
        <begin position="314"/>
        <end position="327"/>
    </location>
</feature>
<evidence type="ECO:0000256" key="4">
    <source>
        <dbReference type="ARBA" id="ARBA00022741"/>
    </source>
</evidence>
<dbReference type="EC" id="2.7.11.1" evidence="1"/>
<feature type="region of interest" description="Disordered" evidence="8">
    <location>
        <begin position="312"/>
        <end position="332"/>
    </location>
</feature>
<dbReference type="OrthoDB" id="9762169at2"/>
<keyword evidence="4 7" id="KW-0547">Nucleotide-binding</keyword>
<dbReference type="InterPro" id="IPR017441">
    <property type="entry name" value="Protein_kinase_ATP_BS"/>
</dbReference>
<evidence type="ECO:0000256" key="6">
    <source>
        <dbReference type="ARBA" id="ARBA00022840"/>
    </source>
</evidence>
<dbReference type="Gene3D" id="3.30.200.20">
    <property type="entry name" value="Phosphorylase Kinase, domain 1"/>
    <property type="match status" value="1"/>
</dbReference>
<dbReference type="PANTHER" id="PTHR43289:SF6">
    <property type="entry name" value="SERINE_THREONINE-PROTEIN KINASE NEKL-3"/>
    <property type="match status" value="1"/>
</dbReference>
<dbReference type="FunFam" id="1.10.510.10:FF:000021">
    <property type="entry name" value="Serine/threonine protein kinase"/>
    <property type="match status" value="1"/>
</dbReference>
<keyword evidence="3" id="KW-0808">Transferase</keyword>
<dbReference type="InterPro" id="IPR000719">
    <property type="entry name" value="Prot_kinase_dom"/>
</dbReference>
<evidence type="ECO:0000256" key="5">
    <source>
        <dbReference type="ARBA" id="ARBA00022777"/>
    </source>
</evidence>
<dbReference type="SUPFAM" id="SSF48452">
    <property type="entry name" value="TPR-like"/>
    <property type="match status" value="1"/>
</dbReference>
<organism evidence="10 11">
    <name type="scientific">Pseudonocardia asaccharolytica DSM 44247 = NBRC 16224</name>
    <dbReference type="NCBI Taxonomy" id="1123024"/>
    <lineage>
        <taxon>Bacteria</taxon>
        <taxon>Bacillati</taxon>
        <taxon>Actinomycetota</taxon>
        <taxon>Actinomycetes</taxon>
        <taxon>Pseudonocardiales</taxon>
        <taxon>Pseudonocardiaceae</taxon>
        <taxon>Pseudonocardia</taxon>
    </lineage>
</organism>
<keyword evidence="11" id="KW-1185">Reference proteome</keyword>
<dbReference type="PROSITE" id="PS00108">
    <property type="entry name" value="PROTEIN_KINASE_ST"/>
    <property type="match status" value="1"/>
</dbReference>
<evidence type="ECO:0000259" key="9">
    <source>
        <dbReference type="PROSITE" id="PS50011"/>
    </source>
</evidence>
<dbReference type="Gene3D" id="1.25.40.10">
    <property type="entry name" value="Tetratricopeptide repeat domain"/>
    <property type="match status" value="1"/>
</dbReference>
<evidence type="ECO:0000256" key="1">
    <source>
        <dbReference type="ARBA" id="ARBA00012513"/>
    </source>
</evidence>
<keyword evidence="5 10" id="KW-0418">Kinase</keyword>
<keyword evidence="6 7" id="KW-0067">ATP-binding</keyword>
<dbReference type="AlphaFoldDB" id="A0A511D0S1"/>
<dbReference type="InterPro" id="IPR011990">
    <property type="entry name" value="TPR-like_helical_dom_sf"/>
</dbReference>
<dbReference type="GO" id="GO:0004674">
    <property type="term" value="F:protein serine/threonine kinase activity"/>
    <property type="evidence" value="ECO:0007669"/>
    <property type="project" value="UniProtKB-KW"/>
</dbReference>
<dbReference type="Pfam" id="PF00069">
    <property type="entry name" value="Pkinase"/>
    <property type="match status" value="1"/>
</dbReference>
<dbReference type="PANTHER" id="PTHR43289">
    <property type="entry name" value="MITOGEN-ACTIVATED PROTEIN KINASE KINASE KINASE 20-RELATED"/>
    <property type="match status" value="1"/>
</dbReference>
<accession>A0A511D0S1</accession>
<dbReference type="RefSeq" id="WP_028929297.1">
    <property type="nucleotide sequence ID" value="NZ_AUII01000004.1"/>
</dbReference>
<feature type="binding site" evidence="7">
    <location>
        <position position="41"/>
    </location>
    <ligand>
        <name>ATP</name>
        <dbReference type="ChEBI" id="CHEBI:30616"/>
    </ligand>
</feature>
<dbReference type="EMBL" id="BJVI01000019">
    <property type="protein sequence ID" value="GEL18366.1"/>
    <property type="molecule type" value="Genomic_DNA"/>
</dbReference>
<evidence type="ECO:0000256" key="2">
    <source>
        <dbReference type="ARBA" id="ARBA00022527"/>
    </source>
</evidence>
<dbReference type="Proteomes" id="UP000321328">
    <property type="component" value="Unassembled WGS sequence"/>
</dbReference>
<evidence type="ECO:0000256" key="3">
    <source>
        <dbReference type="ARBA" id="ARBA00022679"/>
    </source>
</evidence>
<dbReference type="CDD" id="cd14014">
    <property type="entry name" value="STKc_PknB_like"/>
    <property type="match status" value="1"/>
</dbReference>
<evidence type="ECO:0000256" key="7">
    <source>
        <dbReference type="PROSITE-ProRule" id="PRU10141"/>
    </source>
</evidence>
<evidence type="ECO:0000313" key="11">
    <source>
        <dbReference type="Proteomes" id="UP000321328"/>
    </source>
</evidence>
<feature type="domain" description="Protein kinase" evidence="9">
    <location>
        <begin position="12"/>
        <end position="275"/>
    </location>
</feature>
<evidence type="ECO:0000313" key="10">
    <source>
        <dbReference type="EMBL" id="GEL18366.1"/>
    </source>
</evidence>
<evidence type="ECO:0000256" key="8">
    <source>
        <dbReference type="SAM" id="MobiDB-lite"/>
    </source>
</evidence>
<dbReference type="InterPro" id="IPR008271">
    <property type="entry name" value="Ser/Thr_kinase_AS"/>
</dbReference>
<sequence length="514" mass="55570">MARRRILNGRYELDELPVGKGGMGEVWLGRDIRLEREVAVKLIRFPDDVADEELVRRFVRESRITARLEHPGVPAVYDVGTQAGRPFMVMQRIRGISVSDLIAEHGPLPIGWAAAIAAQTCSVLSAAHRESLIHRDLKPGNLMLCSDGTVRVLDFGLAVALASSDSQITRTGQTLGTPAYMAPELVLAGMTGPQTDLYAVGCTLHEMLTGRCPFRGATAYAVMTKQVDERPPAVRSVRGEVPPGLETLVLELLAKAPEERPGSADAVYRRLLPFVGELGMLPGVLTPPSVPSPVRMYASVVGRALSVSEPAAPPREAAAAQPHAPQRFSRGELERARAEADSLVRESRYSQAAEVLAAVAQPATRMLGAADPDVLSLRFQLAIIRFDGGDYRRAAPTFADLAADIAAHVGPDEELALRCRRQEATCNALIGQTSKALRQLGELLEVERGRYGADDERVLELRKQIGLLQLGSGRQEAAQQTLRGLLADVERVKGPHDAAVEAIRKLIPPSTMDS</sequence>
<dbReference type="STRING" id="1123024.GCA_000423625_01221"/>
<dbReference type="SMART" id="SM00220">
    <property type="entry name" value="S_TKc"/>
    <property type="match status" value="1"/>
</dbReference>
<comment type="caution">
    <text evidence="10">The sequence shown here is derived from an EMBL/GenBank/DDBJ whole genome shotgun (WGS) entry which is preliminary data.</text>
</comment>